<accession>A0A3N4G9G4</accession>
<organism evidence="3 4">
    <name type="scientific">Gordonia oryzae</name>
    <dbReference type="NCBI Taxonomy" id="2487349"/>
    <lineage>
        <taxon>Bacteria</taxon>
        <taxon>Bacillati</taxon>
        <taxon>Actinomycetota</taxon>
        <taxon>Actinomycetes</taxon>
        <taxon>Mycobacteriales</taxon>
        <taxon>Gordoniaceae</taxon>
        <taxon>Gordonia</taxon>
    </lineage>
</organism>
<feature type="signal peptide" evidence="2">
    <location>
        <begin position="1"/>
        <end position="27"/>
    </location>
</feature>
<evidence type="ECO:0008006" key="5">
    <source>
        <dbReference type="Google" id="ProtNLM"/>
    </source>
</evidence>
<keyword evidence="2" id="KW-0732">Signal</keyword>
<feature type="region of interest" description="Disordered" evidence="1">
    <location>
        <begin position="26"/>
        <end position="48"/>
    </location>
</feature>
<dbReference type="OrthoDB" id="4382058at2"/>
<evidence type="ECO:0000256" key="2">
    <source>
        <dbReference type="SAM" id="SignalP"/>
    </source>
</evidence>
<evidence type="ECO:0000256" key="1">
    <source>
        <dbReference type="SAM" id="MobiDB-lite"/>
    </source>
</evidence>
<dbReference type="RefSeq" id="WP_123930445.1">
    <property type="nucleotide sequence ID" value="NZ_JBPSDP010000008.1"/>
</dbReference>
<proteinExistence type="predicted"/>
<protein>
    <recommendedName>
        <fullName evidence="5">Secreted protein</fullName>
    </recommendedName>
</protein>
<feature type="chain" id="PRO_5017962253" description="Secreted protein" evidence="2">
    <location>
        <begin position="28"/>
        <end position="167"/>
    </location>
</feature>
<dbReference type="AlphaFoldDB" id="A0A3N4G9G4"/>
<reference evidence="3 4" key="1">
    <citation type="submission" date="2018-11" db="EMBL/GenBank/DDBJ databases">
        <title>Draft genome sequence of Gordonia sp. RS15-1S isolated from rice stems.</title>
        <authorList>
            <person name="Muangham S."/>
        </authorList>
    </citation>
    <scope>NUCLEOTIDE SEQUENCE [LARGE SCALE GENOMIC DNA]</scope>
    <source>
        <strain evidence="3 4">RS15-1S</strain>
    </source>
</reference>
<dbReference type="EMBL" id="RKMH01000009">
    <property type="protein sequence ID" value="RPA59392.1"/>
    <property type="molecule type" value="Genomic_DNA"/>
</dbReference>
<sequence>MNRLRTLGAAALCAAALAATLPATAHAGGTKDPQYSHPPATSAPSTGCSDRAPFVGDWVGYGAKEIVLDNNGSGKITFGDNTANTETWTLTWNPQRAEIFQRCGILTTIDRPVSKTGAGSKGVLAAGKQYQAIIGQRGEHNALLLAVYPQADSVVFCRRGEDLSTCG</sequence>
<evidence type="ECO:0000313" key="3">
    <source>
        <dbReference type="EMBL" id="RPA59392.1"/>
    </source>
</evidence>
<dbReference type="Proteomes" id="UP000267536">
    <property type="component" value="Unassembled WGS sequence"/>
</dbReference>
<name>A0A3N4G9G4_9ACTN</name>
<keyword evidence="4" id="KW-1185">Reference proteome</keyword>
<gene>
    <name evidence="3" type="ORF">EF294_12870</name>
</gene>
<evidence type="ECO:0000313" key="4">
    <source>
        <dbReference type="Proteomes" id="UP000267536"/>
    </source>
</evidence>
<comment type="caution">
    <text evidence="3">The sequence shown here is derived from an EMBL/GenBank/DDBJ whole genome shotgun (WGS) entry which is preliminary data.</text>
</comment>